<accession>A7N5L1</accession>
<feature type="signal peptide" evidence="1">
    <location>
        <begin position="1"/>
        <end position="23"/>
    </location>
</feature>
<organism evidence="2 3">
    <name type="scientific">Vibrio campbellii (strain ATCC BAA-1116)</name>
    <dbReference type="NCBI Taxonomy" id="2902295"/>
    <lineage>
        <taxon>Bacteria</taxon>
        <taxon>Pseudomonadati</taxon>
        <taxon>Pseudomonadota</taxon>
        <taxon>Gammaproteobacteria</taxon>
        <taxon>Vibrionales</taxon>
        <taxon>Vibrionaceae</taxon>
        <taxon>Vibrio</taxon>
    </lineage>
</organism>
<sequence length="139" mass="15301">MEKTIMKNVLGFVTLLAASLVHAEDAITFPTQSAAEVNDPIVFPTVQHPIVLVGGYEVENGVLRSRTYDCGINISDLNLSAQLVWEGATPKVMIVGDDLIMCRSLANSPFELDISGVLEQLPNHDLYRVEIANHVNFHR</sequence>
<evidence type="ECO:0000313" key="3">
    <source>
        <dbReference type="Proteomes" id="UP000008152"/>
    </source>
</evidence>
<protein>
    <submittedName>
        <fullName evidence="2">Uncharacterized protein</fullName>
    </submittedName>
</protein>
<keyword evidence="1" id="KW-0732">Signal</keyword>
<dbReference type="KEGG" id="vha:VIBHAR_06888"/>
<evidence type="ECO:0000313" key="2">
    <source>
        <dbReference type="EMBL" id="ABU74763.1"/>
    </source>
</evidence>
<dbReference type="PATRIC" id="fig|338187.36.peg.5718"/>
<gene>
    <name evidence="2" type="ordered locus">VIBHAR_06888</name>
</gene>
<feature type="chain" id="PRO_5005335170" evidence="1">
    <location>
        <begin position="24"/>
        <end position="139"/>
    </location>
</feature>
<proteinExistence type="predicted"/>
<name>A7N5L1_VIBC1</name>
<dbReference type="EMBL" id="CP000790">
    <property type="protein sequence ID" value="ABU74763.1"/>
    <property type="molecule type" value="Genomic_DNA"/>
</dbReference>
<reference evidence="2 3" key="1">
    <citation type="submission" date="2007-08" db="EMBL/GenBank/DDBJ databases">
        <authorList>
            <consortium name="The Vibrio harveyi Genome Sequencing Project"/>
            <person name="Bassler B."/>
            <person name="Clifton S.W."/>
            <person name="Fulton L."/>
            <person name="Delehaunty K."/>
            <person name="Fronick C."/>
            <person name="Harrison M."/>
            <person name="Markivic C."/>
            <person name="Fulton R."/>
            <person name="Tin-Wollam A.-M."/>
            <person name="Shah N."/>
            <person name="Pepin K."/>
            <person name="Nash W."/>
            <person name="Thiruvilangam P."/>
            <person name="Bhonagiri V."/>
            <person name="Waters C."/>
            <person name="Tu K.C."/>
            <person name="Irgon J."/>
            <person name="Wilson R.K."/>
        </authorList>
    </citation>
    <scope>NUCLEOTIDE SEQUENCE [LARGE SCALE GENOMIC DNA]</scope>
    <source>
        <strain evidence="3">ATCC BAA-1116 / BB120</strain>
    </source>
</reference>
<dbReference type="AlphaFoldDB" id="A7N5L1"/>
<dbReference type="Proteomes" id="UP000008152">
    <property type="component" value="Chromosome II"/>
</dbReference>
<evidence type="ECO:0000256" key="1">
    <source>
        <dbReference type="SAM" id="SignalP"/>
    </source>
</evidence>